<evidence type="ECO:0000259" key="2">
    <source>
        <dbReference type="Pfam" id="PF00085"/>
    </source>
</evidence>
<reference evidence="4" key="1">
    <citation type="submission" date="2012-08" db="EMBL/GenBank/DDBJ databases">
        <title>The Genome Sequence of Wuchereria bancrofti.</title>
        <authorList>
            <person name="Nutman T.B."/>
            <person name="Fink D.L."/>
            <person name="Russ C."/>
            <person name="Young S."/>
            <person name="Zeng Q."/>
            <person name="Koehrsen M."/>
            <person name="Alvarado L."/>
            <person name="Berlin A."/>
            <person name="Chapman S.B."/>
            <person name="Chen Z."/>
            <person name="Freedman E."/>
            <person name="Gellesch M."/>
            <person name="Goldberg J."/>
            <person name="Griggs A."/>
            <person name="Gujja S."/>
            <person name="Heilman E.R."/>
            <person name="Heiman D."/>
            <person name="Hepburn T."/>
            <person name="Howarth C."/>
            <person name="Jen D."/>
            <person name="Larson L."/>
            <person name="Lewis B."/>
            <person name="Mehta T."/>
            <person name="Park D."/>
            <person name="Pearson M."/>
            <person name="Roberts A."/>
            <person name="Saif S."/>
            <person name="Shea T."/>
            <person name="Shenoy N."/>
            <person name="Sisk P."/>
            <person name="Stolte C."/>
            <person name="Sykes S."/>
            <person name="Walk T."/>
            <person name="White J."/>
            <person name="Yandava C."/>
            <person name="Haas B."/>
            <person name="Henn M.R."/>
            <person name="Nusbaum C."/>
            <person name="Birren B."/>
        </authorList>
    </citation>
    <scope>NUCLEOTIDE SEQUENCE [LARGE SCALE GENOMIC DNA]</scope>
    <source>
        <strain evidence="4">NA</strain>
    </source>
</reference>
<organism evidence="3 4">
    <name type="scientific">Wuchereria bancrofti</name>
    <dbReference type="NCBI Taxonomy" id="6293"/>
    <lineage>
        <taxon>Eukaryota</taxon>
        <taxon>Metazoa</taxon>
        <taxon>Ecdysozoa</taxon>
        <taxon>Nematoda</taxon>
        <taxon>Chromadorea</taxon>
        <taxon>Rhabditida</taxon>
        <taxon>Spirurina</taxon>
        <taxon>Spiruromorpha</taxon>
        <taxon>Filarioidea</taxon>
        <taxon>Onchocercidae</taxon>
        <taxon>Wuchereria</taxon>
    </lineage>
</organism>
<dbReference type="Gene3D" id="3.40.30.10">
    <property type="entry name" value="Glutaredoxin"/>
    <property type="match status" value="1"/>
</dbReference>
<evidence type="ECO:0000256" key="1">
    <source>
        <dbReference type="SAM" id="Phobius"/>
    </source>
</evidence>
<feature type="domain" description="Thioredoxin" evidence="2">
    <location>
        <begin position="169"/>
        <end position="252"/>
    </location>
</feature>
<keyword evidence="1" id="KW-0472">Membrane</keyword>
<dbReference type="PANTHER" id="PTHR14684:SF2">
    <property type="entry name" value="THIOREDOXIN DOMAIN-CONTAINING PROTEIN 15"/>
    <property type="match status" value="1"/>
</dbReference>
<dbReference type="PANTHER" id="PTHR14684">
    <property type="entry name" value="THIOREDOXIN DOMAIN-CONTAINING PROTEIN 15"/>
    <property type="match status" value="1"/>
</dbReference>
<dbReference type="InterPro" id="IPR042418">
    <property type="entry name" value="TXNDC15"/>
</dbReference>
<gene>
    <name evidence="3" type="ORF">WUBG_03789</name>
</gene>
<dbReference type="AlphaFoldDB" id="J9ERY2"/>
<dbReference type="InterPro" id="IPR036249">
    <property type="entry name" value="Thioredoxin-like_sf"/>
</dbReference>
<evidence type="ECO:0000313" key="3">
    <source>
        <dbReference type="EMBL" id="EJW85301.1"/>
    </source>
</evidence>
<dbReference type="EMBL" id="ADBV01001211">
    <property type="protein sequence ID" value="EJW85301.1"/>
    <property type="molecule type" value="Genomic_DNA"/>
</dbReference>
<name>J9ERY2_WUCBA</name>
<proteinExistence type="predicted"/>
<accession>J9ERY2</accession>
<feature type="transmembrane region" description="Helical" evidence="1">
    <location>
        <begin position="286"/>
        <end position="304"/>
    </location>
</feature>
<comment type="caution">
    <text evidence="3">The sequence shown here is derived from an EMBL/GenBank/DDBJ whole genome shotgun (WGS) entry which is preliminary data.</text>
</comment>
<keyword evidence="1" id="KW-0812">Transmembrane</keyword>
<dbReference type="Pfam" id="PF00085">
    <property type="entry name" value="Thioredoxin"/>
    <property type="match status" value="1"/>
</dbReference>
<dbReference type="GO" id="GO:0060271">
    <property type="term" value="P:cilium assembly"/>
    <property type="evidence" value="ECO:0007669"/>
    <property type="project" value="TreeGrafter"/>
</dbReference>
<dbReference type="InterPro" id="IPR013766">
    <property type="entry name" value="Thioredoxin_domain"/>
</dbReference>
<protein>
    <recommendedName>
        <fullName evidence="2">Thioredoxin domain-containing protein</fullName>
    </recommendedName>
</protein>
<dbReference type="GO" id="GO:0005929">
    <property type="term" value="C:cilium"/>
    <property type="evidence" value="ECO:0007669"/>
    <property type="project" value="TreeGrafter"/>
</dbReference>
<sequence>MKQAETVPYISLADNEIRLIDTSQPIKSRLTIELQTLGCQYVQEYLSTDGMFNVLLIAYLLSCVARIIEGGSISGWDNTTKDKSGLPAHGIITTNIFCEYPKNAFEVLINRQCPATDPFCVIDVPFDILLNQRYRCATAPHRRDLMVNLMNSSQLLAQVNSDSDLYSGHSNCMLTAFYSPDCAFSIRMVSYLYQLPRMYPRLRIVATDARDHSKLNSRYGIIGTPTILLWVDGSVVSRMDEAPFSLKAFRNYIEKWTDLELEYMPAVENKSDLIENIQFYKSSFDWYLVVSWCSFVLSIAYFFMNSKYGQAFWETFRTNYIQANDTQQ</sequence>
<dbReference type="Proteomes" id="UP000004810">
    <property type="component" value="Unassembled WGS sequence"/>
</dbReference>
<evidence type="ECO:0000313" key="4">
    <source>
        <dbReference type="Proteomes" id="UP000004810"/>
    </source>
</evidence>
<keyword evidence="1" id="KW-1133">Transmembrane helix</keyword>
<dbReference type="SUPFAM" id="SSF52833">
    <property type="entry name" value="Thioredoxin-like"/>
    <property type="match status" value="1"/>
</dbReference>